<protein>
    <submittedName>
        <fullName evidence="1">Uncharacterized protein</fullName>
    </submittedName>
</protein>
<evidence type="ECO:0000313" key="2">
    <source>
        <dbReference type="Proteomes" id="UP001269375"/>
    </source>
</evidence>
<sequence length="53" mass="5790">MIGGHNVMLEENRQMNARRQKEAANAPVKPTILGKNSHSIISVSLPNLTLTAH</sequence>
<dbReference type="EMBL" id="JARWAO010000003">
    <property type="protein sequence ID" value="MDR5896036.1"/>
    <property type="molecule type" value="Genomic_DNA"/>
</dbReference>
<organism evidence="1 2">
    <name type="scientific">Larsenimonas suaedae</name>
    <dbReference type="NCBI Taxonomy" id="1851019"/>
    <lineage>
        <taxon>Bacteria</taxon>
        <taxon>Pseudomonadati</taxon>
        <taxon>Pseudomonadota</taxon>
        <taxon>Gammaproteobacteria</taxon>
        <taxon>Oceanospirillales</taxon>
        <taxon>Halomonadaceae</taxon>
        <taxon>Larsenimonas</taxon>
    </lineage>
</organism>
<dbReference type="Proteomes" id="UP001269375">
    <property type="component" value="Unassembled WGS sequence"/>
</dbReference>
<accession>A0ABU1GVH6</accession>
<name>A0ABU1GVH6_9GAMM</name>
<reference evidence="1 2" key="1">
    <citation type="submission" date="2023-04" db="EMBL/GenBank/DDBJ databases">
        <title>A long-awaited taxogenomic arrangement of the family Halomonadaceae.</title>
        <authorList>
            <person name="De La Haba R."/>
            <person name="Chuvochina M."/>
            <person name="Wittouck S."/>
            <person name="Arahal D.R."/>
            <person name="Sanchez-Porro C."/>
            <person name="Hugenholtz P."/>
            <person name="Ventosa A."/>
        </authorList>
    </citation>
    <scope>NUCLEOTIDE SEQUENCE [LARGE SCALE GENOMIC DNA]</scope>
    <source>
        <strain evidence="1 2">DSM 22428</strain>
    </source>
</reference>
<dbReference type="RefSeq" id="WP_309619140.1">
    <property type="nucleotide sequence ID" value="NZ_JARWAO010000003.1"/>
</dbReference>
<comment type="caution">
    <text evidence="1">The sequence shown here is derived from an EMBL/GenBank/DDBJ whole genome shotgun (WGS) entry which is preliminary data.</text>
</comment>
<evidence type="ECO:0000313" key="1">
    <source>
        <dbReference type="EMBL" id="MDR5896036.1"/>
    </source>
</evidence>
<proteinExistence type="predicted"/>
<keyword evidence="2" id="KW-1185">Reference proteome</keyword>
<gene>
    <name evidence="1" type="ORF">QC825_08140</name>
</gene>